<dbReference type="OrthoDB" id="5415867at2759"/>
<protein>
    <submittedName>
        <fullName evidence="3">Putative GPI-anchored cupredoxin</fullName>
    </submittedName>
</protein>
<dbReference type="PANTHER" id="PTHR34883:SF15">
    <property type="entry name" value="EXTRACELLULAR SERINE-RICH PROTEIN"/>
    <property type="match status" value="1"/>
</dbReference>
<dbReference type="InterPro" id="IPR052953">
    <property type="entry name" value="Ser-rich/MCO-related"/>
</dbReference>
<accession>A0A8T9CAM7</accession>
<proteinExistence type="predicted"/>
<keyword evidence="4" id="KW-1185">Reference proteome</keyword>
<organism evidence="3 4">
    <name type="scientific">Lachnellula suecica</name>
    <dbReference type="NCBI Taxonomy" id="602035"/>
    <lineage>
        <taxon>Eukaryota</taxon>
        <taxon>Fungi</taxon>
        <taxon>Dikarya</taxon>
        <taxon>Ascomycota</taxon>
        <taxon>Pezizomycotina</taxon>
        <taxon>Leotiomycetes</taxon>
        <taxon>Helotiales</taxon>
        <taxon>Lachnaceae</taxon>
        <taxon>Lachnellula</taxon>
    </lineage>
</organism>
<dbReference type="PANTHER" id="PTHR34883">
    <property type="entry name" value="SERINE-RICH PROTEIN, PUTATIVE-RELATED-RELATED"/>
    <property type="match status" value="1"/>
</dbReference>
<evidence type="ECO:0000256" key="1">
    <source>
        <dbReference type="SAM" id="MobiDB-lite"/>
    </source>
</evidence>
<dbReference type="InterPro" id="IPR008972">
    <property type="entry name" value="Cupredoxin"/>
</dbReference>
<dbReference type="EMBL" id="QGMK01000360">
    <property type="protein sequence ID" value="TVY82172.1"/>
    <property type="molecule type" value="Genomic_DNA"/>
</dbReference>
<feature type="chain" id="PRO_5035881013" evidence="2">
    <location>
        <begin position="18"/>
        <end position="280"/>
    </location>
</feature>
<dbReference type="AlphaFoldDB" id="A0A8T9CAM7"/>
<evidence type="ECO:0000256" key="2">
    <source>
        <dbReference type="SAM" id="SignalP"/>
    </source>
</evidence>
<evidence type="ECO:0000313" key="3">
    <source>
        <dbReference type="EMBL" id="TVY82172.1"/>
    </source>
</evidence>
<gene>
    <name evidence="3" type="ORF">LSUE1_G004693</name>
</gene>
<evidence type="ECO:0000313" key="4">
    <source>
        <dbReference type="Proteomes" id="UP000469558"/>
    </source>
</evidence>
<dbReference type="Proteomes" id="UP000469558">
    <property type="component" value="Unassembled WGS sequence"/>
</dbReference>
<keyword evidence="2" id="KW-0732">Signal</keyword>
<dbReference type="Gene3D" id="2.60.40.420">
    <property type="entry name" value="Cupredoxins - blue copper proteins"/>
    <property type="match status" value="1"/>
</dbReference>
<feature type="region of interest" description="Disordered" evidence="1">
    <location>
        <begin position="165"/>
        <end position="188"/>
    </location>
</feature>
<dbReference type="CDD" id="cd00920">
    <property type="entry name" value="Cupredoxin"/>
    <property type="match status" value="1"/>
</dbReference>
<feature type="signal peptide" evidence="2">
    <location>
        <begin position="1"/>
        <end position="17"/>
    </location>
</feature>
<dbReference type="SUPFAM" id="SSF49503">
    <property type="entry name" value="Cupredoxins"/>
    <property type="match status" value="1"/>
</dbReference>
<name>A0A8T9CAM7_9HELO</name>
<comment type="caution">
    <text evidence="3">The sequence shown here is derived from an EMBL/GenBank/DDBJ whole genome shotgun (WGS) entry which is preliminary data.</text>
</comment>
<reference evidence="3 4" key="1">
    <citation type="submission" date="2018-05" db="EMBL/GenBank/DDBJ databases">
        <title>Genome sequencing and assembly of the regulated plant pathogen Lachnellula willkommii and related sister species for the development of diagnostic species identification markers.</title>
        <authorList>
            <person name="Giroux E."/>
            <person name="Bilodeau G."/>
        </authorList>
    </citation>
    <scope>NUCLEOTIDE SEQUENCE [LARGE SCALE GENOMIC DNA]</scope>
    <source>
        <strain evidence="3 4">CBS 268.59</strain>
    </source>
</reference>
<sequence length="280" mass="27580">MQYSSALVMAFAAATSAATVKVSVGVDSTGASKLVYTPNDITASVGDSVEFDFFPANHTVTQSSFADPCHPLAGGFFSGFVPTNASTLGSTFTITVKDTKPVWIYCSQIKGTHCQAGMVAAINAPKTGNTLAAFTSLAKNATLSTFPGGAFSPVGGSLVLSKGNSTSSSGSSSSVSASDSSSSATSTYTTSYSTSATITTVYSSTWTSAGTTYTSAVSSATYATEIATAVVTTATIAIAAASSTSTASAGTTQVAAGAASGLSANMIGMGAVILGALAMI</sequence>